<dbReference type="OrthoDB" id="3118456at2759"/>
<organism evidence="1 2">
    <name type="scientific">Psilocybe cyanescens</name>
    <dbReference type="NCBI Taxonomy" id="93625"/>
    <lineage>
        <taxon>Eukaryota</taxon>
        <taxon>Fungi</taxon>
        <taxon>Dikarya</taxon>
        <taxon>Basidiomycota</taxon>
        <taxon>Agaricomycotina</taxon>
        <taxon>Agaricomycetes</taxon>
        <taxon>Agaricomycetidae</taxon>
        <taxon>Agaricales</taxon>
        <taxon>Agaricineae</taxon>
        <taxon>Strophariaceae</taxon>
        <taxon>Psilocybe</taxon>
    </lineage>
</organism>
<keyword evidence="2" id="KW-1185">Reference proteome</keyword>
<name>A0A409WQU4_PSICY</name>
<sequence>MALSRTPAASSHEKVPPEIQSDIVDAIPSHDDFLSQPESKEFLETLRTCLFVSPTFRWSARRHLFEKIHLAGESGLDFHNRLLRLRDLIDVSDLGILSCIRNFVLIPDFGILCTPQCKEHRAHQVTAAIREPAIQNMAFILNMFCHQDARLHTLVFHGPSDCGLPTMASEFKRSLLNSMNSSYLTSLKLYHVRSIPKNILRGMSITRFTVIESTIDEYEDDTYSRHLPLPSLEFVETDSLFLIGILYPVDHQSSDELEHESSLNNVWLEIRDENVGTFTMLDISCATFVDQFPSVENLDLIFRPQDVSEFLSIKPKIDLTRHSALETLTLNYEDADSLLAPTPEARIGLYTEHIRAIVQACPDSLQYLTIVLGHAYATPEEILFPHPYPWTALDILLVHDMFPYFEGVDIRLRCHFPGSYTRKDKDAFMHKAEKAFEKVLPTSNACGMLTIWVMECSQPCRDCLE</sequence>
<proteinExistence type="predicted"/>
<dbReference type="EMBL" id="NHYD01003305">
    <property type="protein sequence ID" value="PPQ80883.1"/>
    <property type="molecule type" value="Genomic_DNA"/>
</dbReference>
<protein>
    <recommendedName>
        <fullName evidence="3">F-box domain-containing protein</fullName>
    </recommendedName>
</protein>
<accession>A0A409WQU4</accession>
<reference evidence="1 2" key="1">
    <citation type="journal article" date="2018" name="Evol. Lett.">
        <title>Horizontal gene cluster transfer increased hallucinogenic mushroom diversity.</title>
        <authorList>
            <person name="Reynolds H.T."/>
            <person name="Vijayakumar V."/>
            <person name="Gluck-Thaler E."/>
            <person name="Korotkin H.B."/>
            <person name="Matheny P.B."/>
            <person name="Slot J.C."/>
        </authorList>
    </citation>
    <scope>NUCLEOTIDE SEQUENCE [LARGE SCALE GENOMIC DNA]</scope>
    <source>
        <strain evidence="1 2">2631</strain>
    </source>
</reference>
<gene>
    <name evidence="1" type="ORF">CVT25_001892</name>
</gene>
<dbReference type="InParanoid" id="A0A409WQU4"/>
<evidence type="ECO:0000313" key="1">
    <source>
        <dbReference type="EMBL" id="PPQ80883.1"/>
    </source>
</evidence>
<evidence type="ECO:0000313" key="2">
    <source>
        <dbReference type="Proteomes" id="UP000283269"/>
    </source>
</evidence>
<dbReference type="Proteomes" id="UP000283269">
    <property type="component" value="Unassembled WGS sequence"/>
</dbReference>
<comment type="caution">
    <text evidence="1">The sequence shown here is derived from an EMBL/GenBank/DDBJ whole genome shotgun (WGS) entry which is preliminary data.</text>
</comment>
<evidence type="ECO:0008006" key="3">
    <source>
        <dbReference type="Google" id="ProtNLM"/>
    </source>
</evidence>
<dbReference type="AlphaFoldDB" id="A0A409WQU4"/>